<name>A0ABV1UNX0_9ACTN</name>
<protein>
    <submittedName>
        <fullName evidence="5">MarR family transcriptional regulator</fullName>
    </submittedName>
</protein>
<keyword evidence="1" id="KW-0805">Transcription regulation</keyword>
<dbReference type="SUPFAM" id="SSF46785">
    <property type="entry name" value="Winged helix' DNA-binding domain"/>
    <property type="match status" value="1"/>
</dbReference>
<dbReference type="Proteomes" id="UP001445472">
    <property type="component" value="Unassembled WGS sequence"/>
</dbReference>
<evidence type="ECO:0000313" key="6">
    <source>
        <dbReference type="Proteomes" id="UP001445472"/>
    </source>
</evidence>
<dbReference type="PROSITE" id="PS50995">
    <property type="entry name" value="HTH_MARR_2"/>
    <property type="match status" value="1"/>
</dbReference>
<dbReference type="RefSeq" id="WP_234377967.1">
    <property type="nucleotide sequence ID" value="NZ_JBEPBX010000002.1"/>
</dbReference>
<reference evidence="5 6" key="1">
    <citation type="submission" date="2024-06" db="EMBL/GenBank/DDBJ databases">
        <title>The Natural Products Discovery Center: Release of the First 8490 Sequenced Strains for Exploring Actinobacteria Biosynthetic Diversity.</title>
        <authorList>
            <person name="Kalkreuter E."/>
            <person name="Kautsar S.A."/>
            <person name="Yang D."/>
            <person name="Bader C.D."/>
            <person name="Teijaro C.N."/>
            <person name="Fluegel L."/>
            <person name="Davis C.M."/>
            <person name="Simpson J.R."/>
            <person name="Lauterbach L."/>
            <person name="Steele A.D."/>
            <person name="Gui C."/>
            <person name="Meng S."/>
            <person name="Li G."/>
            <person name="Viehrig K."/>
            <person name="Ye F."/>
            <person name="Su P."/>
            <person name="Kiefer A.F."/>
            <person name="Nichols A."/>
            <person name="Cepeda A.J."/>
            <person name="Yan W."/>
            <person name="Fan B."/>
            <person name="Jiang Y."/>
            <person name="Adhikari A."/>
            <person name="Zheng C.-J."/>
            <person name="Schuster L."/>
            <person name="Cowan T.M."/>
            <person name="Smanski M.J."/>
            <person name="Chevrette M.G."/>
            <person name="De Carvalho L.P.S."/>
            <person name="Shen B."/>
        </authorList>
    </citation>
    <scope>NUCLEOTIDE SEQUENCE [LARGE SCALE GENOMIC DNA]</scope>
    <source>
        <strain evidence="5 6">NPDC000837</strain>
    </source>
</reference>
<feature type="domain" description="HTH marR-type" evidence="4">
    <location>
        <begin position="1"/>
        <end position="156"/>
    </location>
</feature>
<proteinExistence type="predicted"/>
<dbReference type="Pfam" id="PF12802">
    <property type="entry name" value="MarR_2"/>
    <property type="match status" value="1"/>
</dbReference>
<evidence type="ECO:0000256" key="1">
    <source>
        <dbReference type="ARBA" id="ARBA00023015"/>
    </source>
</evidence>
<dbReference type="InterPro" id="IPR036390">
    <property type="entry name" value="WH_DNA-bd_sf"/>
</dbReference>
<dbReference type="InterPro" id="IPR039422">
    <property type="entry name" value="MarR/SlyA-like"/>
</dbReference>
<keyword evidence="2" id="KW-0238">DNA-binding</keyword>
<dbReference type="SMART" id="SM00347">
    <property type="entry name" value="HTH_MARR"/>
    <property type="match status" value="1"/>
</dbReference>
<gene>
    <name evidence="5" type="ORF">ABT276_02875</name>
</gene>
<dbReference type="PANTHER" id="PTHR33164">
    <property type="entry name" value="TRANSCRIPTIONAL REGULATOR, MARR FAMILY"/>
    <property type="match status" value="1"/>
</dbReference>
<dbReference type="Gene3D" id="1.10.10.10">
    <property type="entry name" value="Winged helix-like DNA-binding domain superfamily/Winged helix DNA-binding domain"/>
    <property type="match status" value="1"/>
</dbReference>
<evidence type="ECO:0000259" key="4">
    <source>
        <dbReference type="PROSITE" id="PS50995"/>
    </source>
</evidence>
<sequence>MTVNNSDEEGVAVRRSERKLKDPDLGILSTRLLFSIQKELFETLAEQGHPQLRPQHGAVLGFLDSEGTRATELSRQSGTHKQVIGNLIDELEALEYVERQPDPRDRRAKLIVPTSRGRDQMEKSDAIMAAIEQRHAEAIGERKYATFKGAFREIAAQQLAQFDEAAASRREPRKGTGR</sequence>
<dbReference type="PROSITE" id="PS01117">
    <property type="entry name" value="HTH_MARR_1"/>
    <property type="match status" value="1"/>
</dbReference>
<comment type="caution">
    <text evidence="5">The sequence shown here is derived from an EMBL/GenBank/DDBJ whole genome shotgun (WGS) entry which is preliminary data.</text>
</comment>
<keyword evidence="3" id="KW-0804">Transcription</keyword>
<dbReference type="InterPro" id="IPR023187">
    <property type="entry name" value="Tscrpt_reg_MarR-type_CS"/>
</dbReference>
<dbReference type="InterPro" id="IPR036388">
    <property type="entry name" value="WH-like_DNA-bd_sf"/>
</dbReference>
<dbReference type="InterPro" id="IPR000835">
    <property type="entry name" value="HTH_MarR-typ"/>
</dbReference>
<keyword evidence="6" id="KW-1185">Reference proteome</keyword>
<dbReference type="EMBL" id="JBEPBX010000002">
    <property type="protein sequence ID" value="MER6612346.1"/>
    <property type="molecule type" value="Genomic_DNA"/>
</dbReference>
<dbReference type="PANTHER" id="PTHR33164:SF99">
    <property type="entry name" value="MARR FAMILY REGULATORY PROTEIN"/>
    <property type="match status" value="1"/>
</dbReference>
<accession>A0ABV1UNX0</accession>
<organism evidence="5 6">
    <name type="scientific">Streptomyces xantholiticus</name>
    <dbReference type="NCBI Taxonomy" id="68285"/>
    <lineage>
        <taxon>Bacteria</taxon>
        <taxon>Bacillati</taxon>
        <taxon>Actinomycetota</taxon>
        <taxon>Actinomycetes</taxon>
        <taxon>Kitasatosporales</taxon>
        <taxon>Streptomycetaceae</taxon>
        <taxon>Streptomyces</taxon>
    </lineage>
</organism>
<evidence type="ECO:0000256" key="3">
    <source>
        <dbReference type="ARBA" id="ARBA00023163"/>
    </source>
</evidence>
<evidence type="ECO:0000256" key="2">
    <source>
        <dbReference type="ARBA" id="ARBA00023125"/>
    </source>
</evidence>
<evidence type="ECO:0000313" key="5">
    <source>
        <dbReference type="EMBL" id="MER6612346.1"/>
    </source>
</evidence>